<keyword evidence="3" id="KW-1185">Reference proteome</keyword>
<evidence type="ECO:0000256" key="1">
    <source>
        <dbReference type="SAM" id="SignalP"/>
    </source>
</evidence>
<protein>
    <submittedName>
        <fullName evidence="2">Uncharacterized protein</fullName>
    </submittedName>
</protein>
<organism evidence="2 3">
    <name type="scientific">Copranaerobaculum intestinale</name>
    <dbReference type="NCBI Taxonomy" id="2692629"/>
    <lineage>
        <taxon>Bacteria</taxon>
        <taxon>Bacillati</taxon>
        <taxon>Bacillota</taxon>
        <taxon>Erysipelotrichia</taxon>
        <taxon>Erysipelotrichales</taxon>
        <taxon>Erysipelotrichaceae</taxon>
        <taxon>Copranaerobaculum</taxon>
    </lineage>
</organism>
<evidence type="ECO:0000313" key="2">
    <source>
        <dbReference type="EMBL" id="MXQ74289.1"/>
    </source>
</evidence>
<feature type="chain" id="PRO_5027104368" evidence="1">
    <location>
        <begin position="23"/>
        <end position="221"/>
    </location>
</feature>
<name>A0A6N8UCS5_9FIRM</name>
<gene>
    <name evidence="2" type="ORF">GSF08_10165</name>
</gene>
<dbReference type="Proteomes" id="UP000434036">
    <property type="component" value="Unassembled WGS sequence"/>
</dbReference>
<evidence type="ECO:0000313" key="3">
    <source>
        <dbReference type="Proteomes" id="UP000434036"/>
    </source>
</evidence>
<dbReference type="AlphaFoldDB" id="A0A6N8UCS5"/>
<proteinExistence type="predicted"/>
<reference evidence="2 3" key="1">
    <citation type="submission" date="2019-12" db="EMBL/GenBank/DDBJ databases">
        <authorList>
            <person name="Yang R."/>
        </authorList>
    </citation>
    <scope>NUCLEOTIDE SEQUENCE [LARGE SCALE GENOMIC DNA]</scope>
    <source>
        <strain evidence="2 3">DONG20-135</strain>
    </source>
</reference>
<dbReference type="RefSeq" id="WP_160625676.1">
    <property type="nucleotide sequence ID" value="NZ_WUUQ01000005.1"/>
</dbReference>
<comment type="caution">
    <text evidence="2">The sequence shown here is derived from an EMBL/GenBank/DDBJ whole genome shotgun (WGS) entry which is preliminary data.</text>
</comment>
<reference evidence="2 3" key="2">
    <citation type="submission" date="2020-01" db="EMBL/GenBank/DDBJ databases">
        <title>Clostridiaceae sp. nov. isolated from the gut of human by culturomics.</title>
        <authorList>
            <person name="Chang Y."/>
        </authorList>
    </citation>
    <scope>NUCLEOTIDE SEQUENCE [LARGE SCALE GENOMIC DNA]</scope>
    <source>
        <strain evidence="2 3">DONG20-135</strain>
    </source>
</reference>
<accession>A0A6N8UCS5</accession>
<keyword evidence="1" id="KW-0732">Signal</keyword>
<dbReference type="EMBL" id="WUUQ01000005">
    <property type="protein sequence ID" value="MXQ74289.1"/>
    <property type="molecule type" value="Genomic_DNA"/>
</dbReference>
<sequence length="221" mass="24694">MSKKILLSIIFLCLITPIKISANEKDVSNIYTKSYLEDYFQELDDSDLVLEMPNGGYLHGEATILDLEGNIISTVSSQTDEKAKTVGEIKEELLGKEIITNPSFIMARGSTPPTKMLEIKKGTTYRSNYFSGKGWRFSGYSFFAKEPYPATGGIITFQTFNDDGRVGILSEALKTQYTGAITGTAVYRGKPYSVFAYSTGEYAQIYYTYNPNPNTFYTVSY</sequence>
<feature type="signal peptide" evidence="1">
    <location>
        <begin position="1"/>
        <end position="22"/>
    </location>
</feature>